<dbReference type="KEGG" id="hrr:HZS55_04205"/>
<dbReference type="GeneID" id="56077038"/>
<accession>A0A7D5TME1</accession>
<evidence type="ECO:0000313" key="2">
    <source>
        <dbReference type="Proteomes" id="UP000509667"/>
    </source>
</evidence>
<protein>
    <submittedName>
        <fullName evidence="1">Uncharacterized protein</fullName>
    </submittedName>
</protein>
<evidence type="ECO:0000313" key="1">
    <source>
        <dbReference type="EMBL" id="QLH76554.1"/>
    </source>
</evidence>
<sequence>MSDDDFEHELADAFESEFDADGETAATAAENAAAFREDHDEELSAADVLDRVEAHSGDFEHRFDYAVGDLASANDDCTDSREYRIAGYDPMAAEPNQGF</sequence>
<organism evidence="1 2">
    <name type="scientific">Halosimplex rubrum</name>
    <dbReference type="NCBI Taxonomy" id="869889"/>
    <lineage>
        <taxon>Archaea</taxon>
        <taxon>Methanobacteriati</taxon>
        <taxon>Methanobacteriota</taxon>
        <taxon>Stenosarchaea group</taxon>
        <taxon>Halobacteria</taxon>
        <taxon>Halobacteriales</taxon>
        <taxon>Haloarculaceae</taxon>
        <taxon>Halosimplex</taxon>
    </lineage>
</organism>
<dbReference type="OrthoDB" id="239728at2157"/>
<dbReference type="EMBL" id="CP058910">
    <property type="protein sequence ID" value="QLH76554.1"/>
    <property type="molecule type" value="Genomic_DNA"/>
</dbReference>
<dbReference type="AlphaFoldDB" id="A0A7D5TME1"/>
<proteinExistence type="predicted"/>
<name>A0A7D5TME1_9EURY</name>
<dbReference type="RefSeq" id="WP_179910491.1">
    <property type="nucleotide sequence ID" value="NZ_CP058910.1"/>
</dbReference>
<keyword evidence="2" id="KW-1185">Reference proteome</keyword>
<gene>
    <name evidence="1" type="ORF">HZS55_04205</name>
</gene>
<reference evidence="1 2" key="1">
    <citation type="submission" date="2020-07" db="EMBL/GenBank/DDBJ databases">
        <title>Halosimplex pelagicum sp. nov. and Halosimplex rubrum sp. nov., isolated from salted brown alga Laminaria, and emended description of the genus Halosimplex.</title>
        <authorList>
            <person name="Cui H."/>
        </authorList>
    </citation>
    <scope>NUCLEOTIDE SEQUENCE [LARGE SCALE GENOMIC DNA]</scope>
    <source>
        <strain evidence="1 2">R27</strain>
    </source>
</reference>
<dbReference type="Proteomes" id="UP000509667">
    <property type="component" value="Chromosome"/>
</dbReference>